<dbReference type="GO" id="GO:0005886">
    <property type="term" value="C:plasma membrane"/>
    <property type="evidence" value="ECO:0007669"/>
    <property type="project" value="UniProtKB-SubCell"/>
</dbReference>
<dbReference type="EMBL" id="QBML01000040">
    <property type="protein sequence ID" value="PZO36489.1"/>
    <property type="molecule type" value="Genomic_DNA"/>
</dbReference>
<dbReference type="Proteomes" id="UP000249467">
    <property type="component" value="Unassembled WGS sequence"/>
</dbReference>
<proteinExistence type="inferred from homology"/>
<evidence type="ECO:0000313" key="10">
    <source>
        <dbReference type="Proteomes" id="UP000249467"/>
    </source>
</evidence>
<evidence type="ECO:0000256" key="8">
    <source>
        <dbReference type="RuleBase" id="RU363041"/>
    </source>
</evidence>
<dbReference type="InterPro" id="IPR052017">
    <property type="entry name" value="TSUP"/>
</dbReference>
<name>A0A2W4W343_9CYAN</name>
<evidence type="ECO:0000256" key="1">
    <source>
        <dbReference type="ARBA" id="ARBA00004651"/>
    </source>
</evidence>
<sequence length="330" mass="36312">MPIVYLSVVSFFAWIVSTLAGGGSPFVLIPLVNLLMGAASVPPVITIGMFFGNAHRVLLFWRDIDWVLTAWYAPGAIAGAVLGAYTFTKIHLDWLQLVIGIFLIISAVLFELEKSPDKVVEKNLQNQAKTSSQSPELTKIGIAKESSTTTFTDIKADIKIVNDSNQLEELEELIELNQLGELNDLSELERSELIPKEVKPKFQLQAWHIMPAGFLKAYVSGLVGTTGPVLNPFYLRYGLVKEKMLGTKASHMTIIHLVKIATYGALAAISKEQVIAGLAIGLAAIPANLVGKYILSRMSPHQFRQLVLAFMAIGGTWMLWGQRDLFLNLF</sequence>
<protein>
    <recommendedName>
        <fullName evidence="8">Probable membrane transporter protein</fullName>
    </recommendedName>
</protein>
<feature type="transmembrane region" description="Helical" evidence="8">
    <location>
        <begin position="274"/>
        <end position="291"/>
    </location>
</feature>
<feature type="transmembrane region" description="Helical" evidence="8">
    <location>
        <begin position="94"/>
        <end position="112"/>
    </location>
</feature>
<comment type="similarity">
    <text evidence="2 8">Belongs to the 4-toluene sulfonate uptake permease (TSUP) (TC 2.A.102) family.</text>
</comment>
<evidence type="ECO:0000256" key="7">
    <source>
        <dbReference type="ARBA" id="ARBA00023136"/>
    </source>
</evidence>
<organism evidence="9 10">
    <name type="scientific">Pseudanabaena frigida</name>
    <dbReference type="NCBI Taxonomy" id="945775"/>
    <lineage>
        <taxon>Bacteria</taxon>
        <taxon>Bacillati</taxon>
        <taxon>Cyanobacteriota</taxon>
        <taxon>Cyanophyceae</taxon>
        <taxon>Pseudanabaenales</taxon>
        <taxon>Pseudanabaenaceae</taxon>
        <taxon>Pseudanabaena</taxon>
    </lineage>
</organism>
<evidence type="ECO:0000256" key="2">
    <source>
        <dbReference type="ARBA" id="ARBA00009142"/>
    </source>
</evidence>
<dbReference type="PANTHER" id="PTHR30269:SF38">
    <property type="entry name" value="SULFITE EXPORTER TAUE_SAFE"/>
    <property type="match status" value="1"/>
</dbReference>
<dbReference type="PANTHER" id="PTHR30269">
    <property type="entry name" value="TRANSMEMBRANE PROTEIN YFCA"/>
    <property type="match status" value="1"/>
</dbReference>
<feature type="transmembrane region" description="Helical" evidence="8">
    <location>
        <begin position="30"/>
        <end position="52"/>
    </location>
</feature>
<dbReference type="Pfam" id="PF01925">
    <property type="entry name" value="TauE"/>
    <property type="match status" value="1"/>
</dbReference>
<keyword evidence="6 8" id="KW-1133">Transmembrane helix</keyword>
<gene>
    <name evidence="9" type="ORF">DCF19_21330</name>
</gene>
<reference evidence="9 10" key="2">
    <citation type="submission" date="2018-06" db="EMBL/GenBank/DDBJ databases">
        <title>Metagenomic assembly of (sub)arctic Cyanobacteria and their associated microbiome from non-axenic cultures.</title>
        <authorList>
            <person name="Baurain D."/>
        </authorList>
    </citation>
    <scope>NUCLEOTIDE SEQUENCE [LARGE SCALE GENOMIC DNA]</scope>
    <source>
        <strain evidence="9">ULC066bin1</strain>
    </source>
</reference>
<keyword evidence="3" id="KW-0813">Transport</keyword>
<dbReference type="InterPro" id="IPR002781">
    <property type="entry name" value="TM_pro_TauE-like"/>
</dbReference>
<comment type="caution">
    <text evidence="9">The sequence shown here is derived from an EMBL/GenBank/DDBJ whole genome shotgun (WGS) entry which is preliminary data.</text>
</comment>
<evidence type="ECO:0000256" key="5">
    <source>
        <dbReference type="ARBA" id="ARBA00022692"/>
    </source>
</evidence>
<dbReference type="AlphaFoldDB" id="A0A2W4W343"/>
<evidence type="ECO:0000256" key="4">
    <source>
        <dbReference type="ARBA" id="ARBA00022475"/>
    </source>
</evidence>
<feature type="transmembrane region" description="Helical" evidence="8">
    <location>
        <begin position="249"/>
        <end position="268"/>
    </location>
</feature>
<keyword evidence="5 8" id="KW-0812">Transmembrane</keyword>
<feature type="transmembrane region" description="Helical" evidence="8">
    <location>
        <begin position="303"/>
        <end position="320"/>
    </location>
</feature>
<keyword evidence="4 8" id="KW-1003">Cell membrane</keyword>
<comment type="subcellular location">
    <subcellularLocation>
        <location evidence="1 8">Cell membrane</location>
        <topology evidence="1 8">Multi-pass membrane protein</topology>
    </subcellularLocation>
</comment>
<evidence type="ECO:0000313" key="9">
    <source>
        <dbReference type="EMBL" id="PZO36489.1"/>
    </source>
</evidence>
<feature type="transmembrane region" description="Helical" evidence="8">
    <location>
        <begin position="64"/>
        <end position="88"/>
    </location>
</feature>
<accession>A0A2W4W343</accession>
<evidence type="ECO:0000256" key="3">
    <source>
        <dbReference type="ARBA" id="ARBA00022448"/>
    </source>
</evidence>
<keyword evidence="7 8" id="KW-0472">Membrane</keyword>
<evidence type="ECO:0000256" key="6">
    <source>
        <dbReference type="ARBA" id="ARBA00022989"/>
    </source>
</evidence>
<reference evidence="9 10" key="1">
    <citation type="submission" date="2018-04" db="EMBL/GenBank/DDBJ databases">
        <authorList>
            <person name="Go L.Y."/>
            <person name="Mitchell J.A."/>
        </authorList>
    </citation>
    <scope>NUCLEOTIDE SEQUENCE [LARGE SCALE GENOMIC DNA]</scope>
    <source>
        <strain evidence="9">ULC066bin1</strain>
    </source>
</reference>